<evidence type="ECO:0000256" key="6">
    <source>
        <dbReference type="ARBA" id="ARBA00022692"/>
    </source>
</evidence>
<dbReference type="PANTHER" id="PTHR43528:SF6">
    <property type="entry name" value="CITRATE-PROTON SYMPORTER"/>
    <property type="match status" value="1"/>
</dbReference>
<evidence type="ECO:0000256" key="13">
    <source>
        <dbReference type="ARBA" id="ARBA00072297"/>
    </source>
</evidence>
<feature type="transmembrane region" description="Helical" evidence="16">
    <location>
        <begin position="408"/>
        <end position="425"/>
    </location>
</feature>
<evidence type="ECO:0000256" key="14">
    <source>
        <dbReference type="ARBA" id="ARBA00079955"/>
    </source>
</evidence>
<name>A0A071M1Z9_9BURK</name>
<keyword evidence="4" id="KW-1003">Cell membrane</keyword>
<feature type="transmembrane region" description="Helical" evidence="16">
    <location>
        <begin position="336"/>
        <end position="361"/>
    </location>
</feature>
<evidence type="ECO:0000256" key="2">
    <source>
        <dbReference type="ARBA" id="ARBA00008240"/>
    </source>
</evidence>
<comment type="subcellular location">
    <subcellularLocation>
        <location evidence="1">Cell inner membrane</location>
        <topology evidence="1">Multi-pass membrane protein</topology>
    </subcellularLocation>
</comment>
<dbReference type="EMBL" id="JJOA01000076">
    <property type="protein sequence ID" value="KEA54999.1"/>
    <property type="molecule type" value="Genomic_DNA"/>
</dbReference>
<dbReference type="GO" id="GO:0015293">
    <property type="term" value="F:symporter activity"/>
    <property type="evidence" value="ECO:0007669"/>
    <property type="project" value="UniProtKB-KW"/>
</dbReference>
<sequence>MNRTEPIAATPGVSPTTRAAAVLRVTSGNFIEQFDFFLFGFYATSISKIFFPSTSEFASLMLTFAVFGAGFLMRPLGAIFLGAYIDKVGRRTGLIVTLSIMASGTILIACVPGYATIGLLAPALVLLGRLLQGFSAGAELGGVSVYLAEMATPGNKGFYTSWQSASQQVAIVVAAAIGYSLNAWLSAQQTAAWGWRVPFFIGCAIVPFLFVLRRSLQETAAFEARRHHPQARDIFAMLLANWRTVIGGMLLTAMTTTTFYLITVYTPTFGKSVLKLSTSDSLMVTLLVAASNFIWLPIGGTISDRIGRKPVLLAISVLAILTAYPALSWLADAPSFARMLIVLLWFSFFFGMYNGAMVAALTEVMPVEVRVAGFSLAFSLATALFGGFTPAVSTYLIQVLHDKAAPGYWLSFAALCGLCATLGLYRRRADGNASAASSA</sequence>
<keyword evidence="5" id="KW-0997">Cell inner membrane</keyword>
<accession>A0A071M1Z9</accession>
<proteinExistence type="inferred from homology"/>
<evidence type="ECO:0000256" key="10">
    <source>
        <dbReference type="ARBA" id="ARBA00023136"/>
    </source>
</evidence>
<feature type="transmembrane region" description="Helical" evidence="16">
    <location>
        <begin position="311"/>
        <end position="330"/>
    </location>
</feature>
<evidence type="ECO:0000256" key="8">
    <source>
        <dbReference type="ARBA" id="ARBA00022948"/>
    </source>
</evidence>
<reference evidence="18" key="1">
    <citation type="submission" date="2014-04" db="EMBL/GenBank/DDBJ databases">
        <title>In planta biocontrol of soil-borne Fusarium wilt of banana through a plant endophytic bacterium, Burkholderia cenocepacia 869T2.</title>
        <authorList>
            <person name="Ho Y.-N."/>
            <person name="Chiang H.-M."/>
            <person name="Chao C.-P."/>
            <person name="Su C.-C."/>
            <person name="Hsu H.-F."/>
            <person name="Guo C.-T."/>
            <person name="Hsieh J.-L."/>
            <person name="Huang C.-C."/>
        </authorList>
    </citation>
    <scope>NUCLEOTIDE SEQUENCE [LARGE SCALE GENOMIC DNA]</scope>
    <source>
        <strain evidence="18">869T2</strain>
    </source>
</reference>
<evidence type="ECO:0000259" key="17">
    <source>
        <dbReference type="PROSITE" id="PS50850"/>
    </source>
</evidence>
<dbReference type="GO" id="GO:0005886">
    <property type="term" value="C:plasma membrane"/>
    <property type="evidence" value="ECO:0007669"/>
    <property type="project" value="UniProtKB-SubCell"/>
</dbReference>
<keyword evidence="9 16" id="KW-1133">Transmembrane helix</keyword>
<dbReference type="PROSITE" id="PS50850">
    <property type="entry name" value="MFS"/>
    <property type="match status" value="1"/>
</dbReference>
<evidence type="ECO:0000256" key="4">
    <source>
        <dbReference type="ARBA" id="ARBA00022475"/>
    </source>
</evidence>
<dbReference type="InterPro" id="IPR005829">
    <property type="entry name" value="Sugar_transporter_CS"/>
</dbReference>
<feature type="transmembrane region" description="Helical" evidence="16">
    <location>
        <begin position="193"/>
        <end position="213"/>
    </location>
</feature>
<gene>
    <name evidence="18" type="ORF">DT99_35390</name>
</gene>
<comment type="caution">
    <text evidence="18">The sequence shown here is derived from an EMBL/GenBank/DDBJ whole genome shotgun (WGS) entry which is preliminary data.</text>
</comment>
<dbReference type="SUPFAM" id="SSF103473">
    <property type="entry name" value="MFS general substrate transporter"/>
    <property type="match status" value="1"/>
</dbReference>
<dbReference type="CDD" id="cd17368">
    <property type="entry name" value="MFS_CitA"/>
    <property type="match status" value="1"/>
</dbReference>
<evidence type="ECO:0000256" key="15">
    <source>
        <dbReference type="ARBA" id="ARBA00081935"/>
    </source>
</evidence>
<organism evidence="18">
    <name type="scientific">Burkholderia cenocepacia</name>
    <dbReference type="NCBI Taxonomy" id="95486"/>
    <lineage>
        <taxon>Bacteria</taxon>
        <taxon>Pseudomonadati</taxon>
        <taxon>Pseudomonadota</taxon>
        <taxon>Betaproteobacteria</taxon>
        <taxon>Burkholderiales</taxon>
        <taxon>Burkholderiaceae</taxon>
        <taxon>Burkholderia</taxon>
        <taxon>Burkholderia cepacia complex</taxon>
    </lineage>
</organism>
<keyword evidence="6 16" id="KW-0812">Transmembrane</keyword>
<feature type="transmembrane region" description="Helical" evidence="16">
    <location>
        <begin position="282"/>
        <end position="299"/>
    </location>
</feature>
<dbReference type="InterPro" id="IPR011701">
    <property type="entry name" value="MFS"/>
</dbReference>
<feature type="transmembrane region" description="Helical" evidence="16">
    <location>
        <begin position="169"/>
        <end position="187"/>
    </location>
</feature>
<keyword evidence="10 16" id="KW-0472">Membrane</keyword>
<feature type="domain" description="Major facilitator superfamily (MFS) profile" evidence="17">
    <location>
        <begin position="21"/>
        <end position="431"/>
    </location>
</feature>
<evidence type="ECO:0000256" key="12">
    <source>
        <dbReference type="ARBA" id="ARBA00032286"/>
    </source>
</evidence>
<feature type="transmembrane region" description="Helical" evidence="16">
    <location>
        <begin position="93"/>
        <end position="117"/>
    </location>
</feature>
<dbReference type="OrthoDB" id="6766492at2"/>
<evidence type="ECO:0000256" key="1">
    <source>
        <dbReference type="ARBA" id="ARBA00004429"/>
    </source>
</evidence>
<feature type="transmembrane region" description="Helical" evidence="16">
    <location>
        <begin position="373"/>
        <end position="396"/>
    </location>
</feature>
<evidence type="ECO:0000256" key="11">
    <source>
        <dbReference type="ARBA" id="ARBA00031483"/>
    </source>
</evidence>
<evidence type="ECO:0000256" key="5">
    <source>
        <dbReference type="ARBA" id="ARBA00022519"/>
    </source>
</evidence>
<protein>
    <recommendedName>
        <fullName evidence="13">Citrate-proton symporter</fullName>
    </recommendedName>
    <alternativeName>
        <fullName evidence="11">Citrate carrier protein</fullName>
    </alternativeName>
    <alternativeName>
        <fullName evidence="12">Citrate transporter</fullName>
    </alternativeName>
    <alternativeName>
        <fullName evidence="15">Citrate utilization determinant</fullName>
    </alternativeName>
    <alternativeName>
        <fullName evidence="14">Citrate utilization protein A</fullName>
    </alternativeName>
</protein>
<dbReference type="PROSITE" id="PS00217">
    <property type="entry name" value="SUGAR_TRANSPORT_2"/>
    <property type="match status" value="1"/>
</dbReference>
<dbReference type="InterPro" id="IPR051084">
    <property type="entry name" value="H+-coupled_symporters"/>
</dbReference>
<dbReference type="Pfam" id="PF07690">
    <property type="entry name" value="MFS_1"/>
    <property type="match status" value="1"/>
</dbReference>
<evidence type="ECO:0000256" key="9">
    <source>
        <dbReference type="ARBA" id="ARBA00022989"/>
    </source>
</evidence>
<dbReference type="GO" id="GO:0006101">
    <property type="term" value="P:citrate metabolic process"/>
    <property type="evidence" value="ECO:0007669"/>
    <property type="project" value="UniProtKB-KW"/>
</dbReference>
<dbReference type="InterPro" id="IPR020846">
    <property type="entry name" value="MFS_dom"/>
</dbReference>
<evidence type="ECO:0000256" key="3">
    <source>
        <dbReference type="ARBA" id="ARBA00022448"/>
    </source>
</evidence>
<dbReference type="FunFam" id="1.20.1250.20:FF:000001">
    <property type="entry name" value="Dicarboxylate MFS transporter"/>
    <property type="match status" value="1"/>
</dbReference>
<evidence type="ECO:0000256" key="7">
    <source>
        <dbReference type="ARBA" id="ARBA00022847"/>
    </source>
</evidence>
<dbReference type="AlphaFoldDB" id="A0A071M1Z9"/>
<dbReference type="NCBIfam" id="NF011656">
    <property type="entry name" value="PRK15075.1"/>
    <property type="match status" value="1"/>
</dbReference>
<dbReference type="PROSITE" id="PS00216">
    <property type="entry name" value="SUGAR_TRANSPORT_1"/>
    <property type="match status" value="2"/>
</dbReference>
<dbReference type="Gene3D" id="1.20.1250.20">
    <property type="entry name" value="MFS general substrate transporter like domains"/>
    <property type="match status" value="2"/>
</dbReference>
<evidence type="ECO:0000256" key="16">
    <source>
        <dbReference type="SAM" id="Phobius"/>
    </source>
</evidence>
<feature type="transmembrane region" description="Helical" evidence="16">
    <location>
        <begin position="123"/>
        <end position="148"/>
    </location>
</feature>
<evidence type="ECO:0000313" key="18">
    <source>
        <dbReference type="EMBL" id="KEA54999.1"/>
    </source>
</evidence>
<dbReference type="InterPro" id="IPR036259">
    <property type="entry name" value="MFS_trans_sf"/>
</dbReference>
<keyword evidence="8" id="KW-0163">Citrate utilization</keyword>
<keyword evidence="7" id="KW-0769">Symport</keyword>
<comment type="similarity">
    <text evidence="2">Belongs to the major facilitator superfamily. Metabolite:H+ Symporter (MHS) family (TC 2.A.1.6) family.</text>
</comment>
<feature type="transmembrane region" description="Helical" evidence="16">
    <location>
        <begin position="234"/>
        <end position="262"/>
    </location>
</feature>
<feature type="transmembrane region" description="Helical" evidence="16">
    <location>
        <begin position="57"/>
        <end position="81"/>
    </location>
</feature>
<dbReference type="PANTHER" id="PTHR43528">
    <property type="entry name" value="ALPHA-KETOGLUTARATE PERMEASE"/>
    <property type="match status" value="1"/>
</dbReference>
<keyword evidence="3" id="KW-0813">Transport</keyword>
<dbReference type="FunFam" id="1.20.1250.20:FF:000123">
    <property type="entry name" value="Tricarballylate/proton symporter TcuC"/>
    <property type="match status" value="1"/>
</dbReference>